<keyword evidence="1 4" id="KW-0378">Hydrolase</keyword>
<dbReference type="InterPro" id="IPR016035">
    <property type="entry name" value="Acyl_Trfase/lysoPLipase"/>
</dbReference>
<keyword evidence="3 4" id="KW-0443">Lipid metabolism</keyword>
<dbReference type="CDD" id="cd07205">
    <property type="entry name" value="Pat_PNPLA6_PNPLA7_NTE1_like"/>
    <property type="match status" value="1"/>
</dbReference>
<dbReference type="PANTHER" id="PTHR14226">
    <property type="entry name" value="NEUROPATHY TARGET ESTERASE/SWISS CHEESE D.MELANOGASTER"/>
    <property type="match status" value="1"/>
</dbReference>
<dbReference type="SUPFAM" id="SSF52151">
    <property type="entry name" value="FabD/lysophospholipase-like"/>
    <property type="match status" value="1"/>
</dbReference>
<feature type="domain" description="PNPLA" evidence="5">
    <location>
        <begin position="33"/>
        <end position="223"/>
    </location>
</feature>
<dbReference type="PANTHER" id="PTHR14226:SF29">
    <property type="entry name" value="NEUROPATHY TARGET ESTERASE SWS"/>
    <property type="match status" value="1"/>
</dbReference>
<dbReference type="Gene3D" id="3.40.1090.10">
    <property type="entry name" value="Cytosolic phospholipase A2 catalytic domain"/>
    <property type="match status" value="2"/>
</dbReference>
<dbReference type="Pfam" id="PF01734">
    <property type="entry name" value="Patatin"/>
    <property type="match status" value="1"/>
</dbReference>
<comment type="caution">
    <text evidence="6">The sequence shown here is derived from an EMBL/GenBank/DDBJ whole genome shotgun (WGS) entry which is preliminary data.</text>
</comment>
<evidence type="ECO:0000313" key="6">
    <source>
        <dbReference type="EMBL" id="MFD2892119.1"/>
    </source>
</evidence>
<feature type="active site" description="Proton acceptor" evidence="4">
    <location>
        <position position="210"/>
    </location>
</feature>
<dbReference type="Pfam" id="PF19143">
    <property type="entry name" value="Omp85_2"/>
    <property type="match status" value="1"/>
</dbReference>
<dbReference type="InterPro" id="IPR002641">
    <property type="entry name" value="PNPLA_dom"/>
</dbReference>
<keyword evidence="7" id="KW-1185">Reference proteome</keyword>
<proteinExistence type="predicted"/>
<dbReference type="Gene3D" id="3.10.20.310">
    <property type="entry name" value="membrane protein fhac"/>
    <property type="match status" value="1"/>
</dbReference>
<dbReference type="EMBL" id="JBHUPC010000013">
    <property type="protein sequence ID" value="MFD2892119.1"/>
    <property type="molecule type" value="Genomic_DNA"/>
</dbReference>
<evidence type="ECO:0000256" key="4">
    <source>
        <dbReference type="PROSITE-ProRule" id="PRU01161"/>
    </source>
</evidence>
<evidence type="ECO:0000259" key="5">
    <source>
        <dbReference type="PROSITE" id="PS51635"/>
    </source>
</evidence>
<accession>A0ABW5YNV0</accession>
<feature type="short sequence motif" description="DGA/G" evidence="4">
    <location>
        <begin position="210"/>
        <end position="212"/>
    </location>
</feature>
<dbReference type="Proteomes" id="UP001597534">
    <property type="component" value="Unassembled WGS sequence"/>
</dbReference>
<feature type="active site" description="Nucleophile" evidence="4">
    <location>
        <position position="66"/>
    </location>
</feature>
<protein>
    <submittedName>
        <fullName evidence="6">Patatin-like phospholipase family protein</fullName>
    </submittedName>
</protein>
<evidence type="ECO:0000313" key="7">
    <source>
        <dbReference type="Proteomes" id="UP001597534"/>
    </source>
</evidence>
<organism evidence="6 7">
    <name type="scientific">Flavobacterium chuncheonense</name>
    <dbReference type="NCBI Taxonomy" id="2026653"/>
    <lineage>
        <taxon>Bacteria</taxon>
        <taxon>Pseudomonadati</taxon>
        <taxon>Bacteroidota</taxon>
        <taxon>Flavobacteriia</taxon>
        <taxon>Flavobacteriales</taxon>
        <taxon>Flavobacteriaceae</taxon>
        <taxon>Flavobacterium</taxon>
    </lineage>
</organism>
<dbReference type="PROSITE" id="PS51635">
    <property type="entry name" value="PNPLA"/>
    <property type="match status" value="1"/>
</dbReference>
<sequence>MKKIFLFLSLLFCFQLSLSQERSNDVLRPKIGLVLSGGGAKGLAHIGVLKVIDSLGIKIDYIGGTSMGAIVGGLYASGYTGKQLDSIFSTVDADALIQDFTPRDSKNFYQKRNDEIYALTLPFDNFKIGFPSALSKGLYNYNMLSRLTMHVSDVKDFDELPIPFFCIATNIENGEEVVLDKGILPQAMIASGAVPSLYNPMEIDGKILIDGGVINNYPVELVRGKGADIIIGVDVQDGFKNRENLKGATELLSQVANFAMIEKMKEKRKLTDIYIKPNIKGYNMVSFEKGEEIIPKGVEAADKHLLELSALSVPDYSREPVNKFPDSLYVKEIKVNPLKNYTRSYVIGKLRIKPGNVISLKKFEKGINNLNATQNFSSIAYSFQKDEAGSNTVFLDMKEKESNMFFKLGLHYDDLFKSGLLLNLTKKKLFRQNDVFSFDVVLGDNFRYNLNYYIDNGFYWSFGFNSRLVSFNKNIRNDFKKGLSLTNLGVSSINVDFLDLSNQIYLQTIFAQKFSIGAGFEHKYLKLNSGTIQNTTPVFERSNYLSTYGYMKFDSFDKKYFPSKGVYFSGEIKSFLYSTDYTNEFNKFSIAKADMGIVHTFFKRLALKLQTEGGFAVGENSVNFFDFALGGYGYTQVNNFRPFYGYDFVSIAGNSYVKGLIELDWEFYKKNHFNISGNFSNIDDDIFDTAEGWLSKPTYTGYALGYGLETIIGPIEVKYSWSPETHNQYTWVALGFWF</sequence>
<dbReference type="InterPro" id="IPR043864">
    <property type="entry name" value="Omp85-like_dom"/>
</dbReference>
<feature type="short sequence motif" description="GXGXXG" evidence="4">
    <location>
        <begin position="37"/>
        <end position="42"/>
    </location>
</feature>
<dbReference type="RefSeq" id="WP_379811750.1">
    <property type="nucleotide sequence ID" value="NZ_JBHUPC010000013.1"/>
</dbReference>
<gene>
    <name evidence="6" type="ORF">ACFS5J_08865</name>
</gene>
<feature type="short sequence motif" description="GXSXG" evidence="4">
    <location>
        <begin position="64"/>
        <end position="68"/>
    </location>
</feature>
<evidence type="ECO:0000256" key="2">
    <source>
        <dbReference type="ARBA" id="ARBA00022963"/>
    </source>
</evidence>
<evidence type="ECO:0000256" key="3">
    <source>
        <dbReference type="ARBA" id="ARBA00023098"/>
    </source>
</evidence>
<reference evidence="7" key="1">
    <citation type="journal article" date="2019" name="Int. J. Syst. Evol. Microbiol.">
        <title>The Global Catalogue of Microorganisms (GCM) 10K type strain sequencing project: providing services to taxonomists for standard genome sequencing and annotation.</title>
        <authorList>
            <consortium name="The Broad Institute Genomics Platform"/>
            <consortium name="The Broad Institute Genome Sequencing Center for Infectious Disease"/>
            <person name="Wu L."/>
            <person name="Ma J."/>
        </authorList>
    </citation>
    <scope>NUCLEOTIDE SEQUENCE [LARGE SCALE GENOMIC DNA]</scope>
    <source>
        <strain evidence="7">KCTC 22671</strain>
    </source>
</reference>
<dbReference type="InterPro" id="IPR050301">
    <property type="entry name" value="NTE"/>
</dbReference>
<evidence type="ECO:0000256" key="1">
    <source>
        <dbReference type="ARBA" id="ARBA00022801"/>
    </source>
</evidence>
<name>A0ABW5YNV0_9FLAO</name>
<keyword evidence="2 4" id="KW-0442">Lipid degradation</keyword>